<accession>A0A2R7Y9N7</accession>
<comment type="caution">
    <text evidence="1">The sequence shown here is derived from an EMBL/GenBank/DDBJ whole genome shotgun (WGS) entry which is preliminary data.</text>
</comment>
<gene>
    <name evidence="1" type="ORF">B9J98_01355</name>
</gene>
<dbReference type="Proteomes" id="UP000244066">
    <property type="component" value="Unassembled WGS sequence"/>
</dbReference>
<reference evidence="1 2" key="1">
    <citation type="submission" date="2017-04" db="EMBL/GenBank/DDBJ databases">
        <title>Draft Aigarchaeota genome from a New Zealand hot spring.</title>
        <authorList>
            <person name="Reysenbach A.-L."/>
            <person name="Donaho J.A."/>
            <person name="Gerhart J."/>
            <person name="Kelley J.F."/>
            <person name="Kouba K."/>
            <person name="Podar M."/>
            <person name="Stott M."/>
        </authorList>
    </citation>
    <scope>NUCLEOTIDE SEQUENCE [LARGE SCALE GENOMIC DNA]</scope>
    <source>
        <strain evidence="1">NZ13_MG1</strain>
    </source>
</reference>
<dbReference type="EMBL" id="NDWU01000002">
    <property type="protein sequence ID" value="PUA34261.1"/>
    <property type="molecule type" value="Genomic_DNA"/>
</dbReference>
<organism evidence="1 2">
    <name type="scientific">Candidatus Terraquivivens tikiterensis</name>
    <dbReference type="NCBI Taxonomy" id="1980982"/>
    <lineage>
        <taxon>Archaea</taxon>
        <taxon>Nitrososphaerota</taxon>
        <taxon>Candidatus Wolframiiraptoraceae</taxon>
        <taxon>Candidatus Terraquivivens</taxon>
    </lineage>
</organism>
<proteinExistence type="predicted"/>
<name>A0A2R7Y9N7_9ARCH</name>
<sequence length="81" mass="9290">MRIFKRTCFSKLLIGAIVNAHVYKPAHYFFNDRLNPFTAFGPSGYRSLIQHLKLCGILAHGIKNCLLDMVQEKIKTQILII</sequence>
<evidence type="ECO:0000313" key="2">
    <source>
        <dbReference type="Proteomes" id="UP000244066"/>
    </source>
</evidence>
<evidence type="ECO:0000313" key="1">
    <source>
        <dbReference type="EMBL" id="PUA34261.1"/>
    </source>
</evidence>
<protein>
    <submittedName>
        <fullName evidence="1">Uncharacterized protein</fullName>
    </submittedName>
</protein>
<dbReference type="AlphaFoldDB" id="A0A2R7Y9N7"/>